<dbReference type="Ensembl" id="ENSOSIT00000051776.1">
    <property type="protein sequence ID" value="ENSOSIP00000049280.1"/>
    <property type="gene ID" value="ENSOSIG00000023109.1"/>
</dbReference>
<sequence length="137" mass="15562">LRNREMKEAAMTTRHCLTDKQCRVVTARLRVGSRQSDVTGQLGESQSVISRLASTKSVCDRLTSGAPLVTDHNSDQYLRTHAPRHHFANATQLHSLNPLTPRHCHERLQSAQDHVTWTMQQWSTVMFSLHFLTSETS</sequence>
<reference evidence="1" key="2">
    <citation type="submission" date="2025-09" db="UniProtKB">
        <authorList>
            <consortium name="Ensembl"/>
        </authorList>
    </citation>
    <scope>IDENTIFICATION</scope>
</reference>
<accession>A0A8C8E3H6</accession>
<keyword evidence="2" id="KW-1185">Reference proteome</keyword>
<dbReference type="AlphaFoldDB" id="A0A8C8E3H6"/>
<protein>
    <submittedName>
        <fullName evidence="1">Uncharacterized protein</fullName>
    </submittedName>
</protein>
<reference evidence="1" key="1">
    <citation type="submission" date="2025-08" db="UniProtKB">
        <authorList>
            <consortium name="Ensembl"/>
        </authorList>
    </citation>
    <scope>IDENTIFICATION</scope>
</reference>
<dbReference type="GeneTree" id="ENSGT00940000176846"/>
<evidence type="ECO:0000313" key="1">
    <source>
        <dbReference type="Ensembl" id="ENSOSIP00000049280.1"/>
    </source>
</evidence>
<organism evidence="1 2">
    <name type="scientific">Oryzias sinensis</name>
    <name type="common">Chinese medaka</name>
    <dbReference type="NCBI Taxonomy" id="183150"/>
    <lineage>
        <taxon>Eukaryota</taxon>
        <taxon>Metazoa</taxon>
        <taxon>Chordata</taxon>
        <taxon>Craniata</taxon>
        <taxon>Vertebrata</taxon>
        <taxon>Euteleostomi</taxon>
        <taxon>Actinopterygii</taxon>
        <taxon>Neopterygii</taxon>
        <taxon>Teleostei</taxon>
        <taxon>Neoteleostei</taxon>
        <taxon>Acanthomorphata</taxon>
        <taxon>Ovalentaria</taxon>
        <taxon>Atherinomorphae</taxon>
        <taxon>Beloniformes</taxon>
        <taxon>Adrianichthyidae</taxon>
        <taxon>Oryziinae</taxon>
        <taxon>Oryzias</taxon>
    </lineage>
</organism>
<proteinExistence type="predicted"/>
<dbReference type="Proteomes" id="UP000694383">
    <property type="component" value="Unplaced"/>
</dbReference>
<evidence type="ECO:0000313" key="2">
    <source>
        <dbReference type="Proteomes" id="UP000694383"/>
    </source>
</evidence>
<name>A0A8C8E3H6_9TELE</name>